<evidence type="ECO:0000256" key="1">
    <source>
        <dbReference type="ARBA" id="ARBA00004196"/>
    </source>
</evidence>
<feature type="domain" description="GAF" evidence="4">
    <location>
        <begin position="51"/>
        <end position="193"/>
    </location>
</feature>
<dbReference type="InterPro" id="IPR050465">
    <property type="entry name" value="UPF0194_transport"/>
</dbReference>
<accession>A0A4Q9H4X3</accession>
<dbReference type="Proteomes" id="UP000292120">
    <property type="component" value="Unassembled WGS sequence"/>
</dbReference>
<dbReference type="Gene3D" id="1.10.287.470">
    <property type="entry name" value="Helix hairpin bin"/>
    <property type="match status" value="1"/>
</dbReference>
<evidence type="ECO:0000313" key="7">
    <source>
        <dbReference type="Proteomes" id="UP000292120"/>
    </source>
</evidence>
<feature type="domain" description="CzcB-like barrel-sandwich hybrid" evidence="5">
    <location>
        <begin position="269"/>
        <end position="387"/>
    </location>
</feature>
<dbReference type="SUPFAM" id="SSF111369">
    <property type="entry name" value="HlyD-like secretion proteins"/>
    <property type="match status" value="1"/>
</dbReference>
<keyword evidence="3" id="KW-0472">Membrane</keyword>
<comment type="caution">
    <text evidence="6">The sequence shown here is derived from an EMBL/GenBank/DDBJ whole genome shotgun (WGS) entry which is preliminary data.</text>
</comment>
<name>A0A4Q9H4X3_9BURK</name>
<feature type="transmembrane region" description="Helical" evidence="3">
    <location>
        <begin position="230"/>
        <end position="249"/>
    </location>
</feature>
<dbReference type="EMBL" id="SIXI01000002">
    <property type="protein sequence ID" value="TBO32580.1"/>
    <property type="molecule type" value="Genomic_DNA"/>
</dbReference>
<dbReference type="OrthoDB" id="9806939at2"/>
<organism evidence="6 7">
    <name type="scientific">Aquabacterium lacunae</name>
    <dbReference type="NCBI Taxonomy" id="2528630"/>
    <lineage>
        <taxon>Bacteria</taxon>
        <taxon>Pseudomonadati</taxon>
        <taxon>Pseudomonadota</taxon>
        <taxon>Betaproteobacteria</taxon>
        <taxon>Burkholderiales</taxon>
        <taxon>Aquabacterium</taxon>
    </lineage>
</organism>
<evidence type="ECO:0000259" key="4">
    <source>
        <dbReference type="Pfam" id="PF01590"/>
    </source>
</evidence>
<proteinExistence type="predicted"/>
<keyword evidence="2" id="KW-0175">Coiled coil</keyword>
<comment type="subcellular location">
    <subcellularLocation>
        <location evidence="1">Cell envelope</location>
    </subcellularLocation>
</comment>
<dbReference type="GO" id="GO:0030313">
    <property type="term" value="C:cell envelope"/>
    <property type="evidence" value="ECO:0007669"/>
    <property type="project" value="UniProtKB-SubCell"/>
</dbReference>
<keyword evidence="3" id="KW-1133">Transmembrane helix</keyword>
<dbReference type="Gene3D" id="2.40.30.170">
    <property type="match status" value="1"/>
</dbReference>
<dbReference type="Pfam" id="PF01590">
    <property type="entry name" value="GAF"/>
    <property type="match status" value="1"/>
</dbReference>
<evidence type="ECO:0000259" key="5">
    <source>
        <dbReference type="Pfam" id="PF25973"/>
    </source>
</evidence>
<dbReference type="Gene3D" id="2.40.50.100">
    <property type="match status" value="1"/>
</dbReference>
<dbReference type="Pfam" id="PF25973">
    <property type="entry name" value="BSH_CzcB"/>
    <property type="match status" value="1"/>
</dbReference>
<keyword evidence="3" id="KW-0812">Transmembrane</keyword>
<dbReference type="AlphaFoldDB" id="A0A4Q9H4X3"/>
<dbReference type="InterPro" id="IPR058647">
    <property type="entry name" value="BSH_CzcB-like"/>
</dbReference>
<reference evidence="6 7" key="1">
    <citation type="submission" date="2019-02" db="EMBL/GenBank/DDBJ databases">
        <title>Aquabacterium sp. strain KMB7.</title>
        <authorList>
            <person name="Chen W.-M."/>
        </authorList>
    </citation>
    <scope>NUCLEOTIDE SEQUENCE [LARGE SCALE GENOMIC DNA]</scope>
    <source>
        <strain evidence="6 7">KMB7</strain>
    </source>
</reference>
<keyword evidence="7" id="KW-1185">Reference proteome</keyword>
<dbReference type="PANTHER" id="PTHR32347:SF23">
    <property type="entry name" value="BLL5650 PROTEIN"/>
    <property type="match status" value="1"/>
</dbReference>
<dbReference type="InterPro" id="IPR003018">
    <property type="entry name" value="GAF"/>
</dbReference>
<evidence type="ECO:0000256" key="3">
    <source>
        <dbReference type="SAM" id="Phobius"/>
    </source>
</evidence>
<dbReference type="RefSeq" id="WP_130966792.1">
    <property type="nucleotide sequence ID" value="NZ_SIXI01000002.1"/>
</dbReference>
<gene>
    <name evidence="6" type="ORF">EYS42_05160</name>
</gene>
<dbReference type="PANTHER" id="PTHR32347">
    <property type="entry name" value="EFFLUX SYSTEM COMPONENT YKNX-RELATED"/>
    <property type="match status" value="1"/>
</dbReference>
<evidence type="ECO:0000313" key="6">
    <source>
        <dbReference type="EMBL" id="TBO32580.1"/>
    </source>
</evidence>
<sequence length="497" mass="53952">MTPVTQRPAPLAPVAPPVAPQAAARAVPESCGDLLACLQVALRAHDWTACTAEVTSELNRQMRCLRVSMGWMVSGQLRVVALSDGVVVDDGAALPELQQAMLEALHQQVTLTWPPHGKPGVHITLAHQALYKTQGLAAVLSVPMAHHGRPAGVLTFERSVVSDPLSPQPQVNAGDVAFTPAERVWLEQLAESLSPLFVIRHKLDRPWRERLRALFWVTLYRLRDPRERKLRLGVAAAALVLAAGLLVPVPMHVTAQARLEGAVQRVLSASQDGFLRAVHVRPGDVVKAGQLLAELADDDLRNARRAREAEIVQHENAFAEAFARGDRAAAAQAQAKLGETRAQLGLVDQQLQRLRLVAPFDGVVIAGDLRQQLGAPVKRGEVLLTLAPGLDWRVVMAVEEPDVPDLAPGQRAGLRLAAMPDQVIGLEIERVTPVATSTDAGVRYEVEAAPTGRGAGLAGLRPGLQGVVQVELASQPLLVRWCNRLWARWQLLRWTWF</sequence>
<evidence type="ECO:0000256" key="2">
    <source>
        <dbReference type="ARBA" id="ARBA00023054"/>
    </source>
</evidence>
<protein>
    <submittedName>
        <fullName evidence="6">HlyD family efflux transporter periplasmic adaptor subunit</fullName>
    </submittedName>
</protein>